<dbReference type="Proteomes" id="UP000510686">
    <property type="component" value="Chromosome 1"/>
</dbReference>
<proteinExistence type="predicted"/>
<dbReference type="AlphaFoldDB" id="A0A7D5UTV9"/>
<dbReference type="RefSeq" id="XP_014541287.1">
    <property type="nucleotide sequence ID" value="XM_014685801.1"/>
</dbReference>
<gene>
    <name evidence="1" type="ORF">G6M90_00g028800</name>
</gene>
<organism evidence="1 2">
    <name type="scientific">Metarhizium brunneum</name>
    <dbReference type="NCBI Taxonomy" id="500148"/>
    <lineage>
        <taxon>Eukaryota</taxon>
        <taxon>Fungi</taxon>
        <taxon>Dikarya</taxon>
        <taxon>Ascomycota</taxon>
        <taxon>Pezizomycotina</taxon>
        <taxon>Sordariomycetes</taxon>
        <taxon>Hypocreomycetidae</taxon>
        <taxon>Hypocreales</taxon>
        <taxon>Clavicipitaceae</taxon>
        <taxon>Metarhizium</taxon>
    </lineage>
</organism>
<sequence>MAATVTNVDWSPLQVASSMLTSNSIGHAIVGEVALMRYGATSTFNPEFSIEICVYQADKSRAVDVLKSSKLFQDVPDHVITQSCYEGTTAHSRLQTVWSASQPRNIIILPRLTFFGGTLSSPTVPSSKHKETQLLGLSEKDVAWIPWASPHDLFWAFIIRRIYHYDQLAALAAKRLFDTGEVSEQWLKSKENVWHRTQYNLAMAIIGKTITADETIRVAPNNENDHDYATVDSGRNGQKRKMVTLGTSAKRQKKDGN</sequence>
<name>A0A7D5UTV9_9HYPO</name>
<protein>
    <submittedName>
        <fullName evidence="1">Uncharacterized protein</fullName>
    </submittedName>
</protein>
<accession>A0A7D5UTV9</accession>
<dbReference type="EMBL" id="CP058932">
    <property type="protein sequence ID" value="QLI66319.1"/>
    <property type="molecule type" value="Genomic_DNA"/>
</dbReference>
<keyword evidence="2" id="KW-1185">Reference proteome</keyword>
<evidence type="ECO:0000313" key="2">
    <source>
        <dbReference type="Proteomes" id="UP000510686"/>
    </source>
</evidence>
<evidence type="ECO:0000313" key="1">
    <source>
        <dbReference type="EMBL" id="QLI66319.1"/>
    </source>
</evidence>
<reference evidence="1 2" key="1">
    <citation type="submission" date="2020-07" db="EMBL/GenBank/DDBJ databases">
        <title>Telomere length de novo assembly of all 7 chromosomes of the fungus, Metarhizium brunneum, using a novel assembly pipeline.</title>
        <authorList>
            <person name="Saud z."/>
            <person name="Kortsinoglou A."/>
            <person name="Kouvelis V.N."/>
            <person name="Butt T.M."/>
        </authorList>
    </citation>
    <scope>NUCLEOTIDE SEQUENCE [LARGE SCALE GENOMIC DNA]</scope>
    <source>
        <strain evidence="1 2">4556</strain>
    </source>
</reference>
<dbReference type="OrthoDB" id="4937278at2759"/>
<dbReference type="GeneID" id="26245922"/>
<dbReference type="KEGG" id="mbrn:26245922"/>